<feature type="chain" id="PRO_5041899300" description="PS II complex 12 kDa extrinsic protein" evidence="1">
    <location>
        <begin position="25"/>
        <end position="165"/>
    </location>
</feature>
<evidence type="ECO:0008006" key="4">
    <source>
        <dbReference type="Google" id="ProtNLM"/>
    </source>
</evidence>
<evidence type="ECO:0000313" key="3">
    <source>
        <dbReference type="Proteomes" id="UP001295423"/>
    </source>
</evidence>
<keyword evidence="3" id="KW-1185">Reference proteome</keyword>
<evidence type="ECO:0000256" key="1">
    <source>
        <dbReference type="SAM" id="SignalP"/>
    </source>
</evidence>
<keyword evidence="1" id="KW-0732">Signal</keyword>
<comment type="caution">
    <text evidence="2">The sequence shown here is derived from an EMBL/GenBank/DDBJ whole genome shotgun (WGS) entry which is preliminary data.</text>
</comment>
<reference evidence="2" key="1">
    <citation type="submission" date="2023-08" db="EMBL/GenBank/DDBJ databases">
        <authorList>
            <person name="Audoor S."/>
            <person name="Bilcke G."/>
        </authorList>
    </citation>
    <scope>NUCLEOTIDE SEQUENCE</scope>
</reference>
<evidence type="ECO:0000313" key="2">
    <source>
        <dbReference type="EMBL" id="CAJ1956839.1"/>
    </source>
</evidence>
<sequence length="165" mass="18076">MHSTRLSVLYILLTSSLLASVLLGWSATPKQGASRRVFLDTAAKVVPLVALSSPAFADDEAASAEPISVPGTTPVPSTEENECIARLKKQSDANKEKYAQQAIRSDKLSNGQFSTQYQRPSYFGVRRTNGSFEMVDPSELDELMKSGKVESTFDKMSNKTVYAYK</sequence>
<proteinExistence type="predicted"/>
<dbReference type="AlphaFoldDB" id="A0AAD2FY96"/>
<organism evidence="2 3">
    <name type="scientific">Cylindrotheca closterium</name>
    <dbReference type="NCBI Taxonomy" id="2856"/>
    <lineage>
        <taxon>Eukaryota</taxon>
        <taxon>Sar</taxon>
        <taxon>Stramenopiles</taxon>
        <taxon>Ochrophyta</taxon>
        <taxon>Bacillariophyta</taxon>
        <taxon>Bacillariophyceae</taxon>
        <taxon>Bacillariophycidae</taxon>
        <taxon>Bacillariales</taxon>
        <taxon>Bacillariaceae</taxon>
        <taxon>Cylindrotheca</taxon>
    </lineage>
</organism>
<dbReference type="Proteomes" id="UP001295423">
    <property type="component" value="Unassembled WGS sequence"/>
</dbReference>
<name>A0AAD2FY96_9STRA</name>
<protein>
    <recommendedName>
        <fullName evidence="4">PS II complex 12 kDa extrinsic protein</fullName>
    </recommendedName>
</protein>
<feature type="signal peptide" evidence="1">
    <location>
        <begin position="1"/>
        <end position="24"/>
    </location>
</feature>
<accession>A0AAD2FY96</accession>
<dbReference type="EMBL" id="CAKOGP040001925">
    <property type="protein sequence ID" value="CAJ1956839.1"/>
    <property type="molecule type" value="Genomic_DNA"/>
</dbReference>
<gene>
    <name evidence="2" type="ORF">CYCCA115_LOCUS16423</name>
</gene>